<evidence type="ECO:0000256" key="3">
    <source>
        <dbReference type="ARBA" id="ARBA00022989"/>
    </source>
</evidence>
<sequence length="220" mass="24668">MYQVVIPAFLFLSLLAVIANSLVILALKASRVRNATVTLLLSLTFSDIWSSSVMALSLLINSYLPTVLHTQPRPCVSLALEMLRTGGLLTAALHLLLIALNHCVGIVRPHMDKHRLRRIAFFLCICAWTFPSIILFILSLSRENQGLFNCERVDFYNEKVFRWAVAGVLFAITCSECRLLSSIGSFRLLFGLSCIQLSFLLAKSLLNPLIYSLRIPEVRE</sequence>
<keyword evidence="2 5" id="KW-0812">Transmembrane</keyword>
<feature type="transmembrane region" description="Helical" evidence="5">
    <location>
        <begin position="6"/>
        <end position="27"/>
    </location>
</feature>
<dbReference type="SUPFAM" id="SSF81321">
    <property type="entry name" value="Family A G protein-coupled receptor-like"/>
    <property type="match status" value="1"/>
</dbReference>
<dbReference type="WBParaSite" id="scaffold11240_cov202.g15410">
    <property type="protein sequence ID" value="scaffold11240_cov202.g15410"/>
    <property type="gene ID" value="scaffold11240_cov202.g15410"/>
</dbReference>
<keyword evidence="4 5" id="KW-0472">Membrane</keyword>
<evidence type="ECO:0000313" key="8">
    <source>
        <dbReference type="WBParaSite" id="scaffold11240_cov202.g15410"/>
    </source>
</evidence>
<feature type="transmembrane region" description="Helical" evidence="5">
    <location>
        <begin position="39"/>
        <end position="60"/>
    </location>
</feature>
<evidence type="ECO:0000259" key="6">
    <source>
        <dbReference type="PROSITE" id="PS50262"/>
    </source>
</evidence>
<dbReference type="GO" id="GO:0004930">
    <property type="term" value="F:G protein-coupled receptor activity"/>
    <property type="evidence" value="ECO:0007669"/>
    <property type="project" value="InterPro"/>
</dbReference>
<keyword evidence="3 5" id="KW-1133">Transmembrane helix</keyword>
<evidence type="ECO:0000313" key="7">
    <source>
        <dbReference type="Proteomes" id="UP000887561"/>
    </source>
</evidence>
<feature type="domain" description="G-protein coupled receptors family 1 profile" evidence="6">
    <location>
        <begin position="19"/>
        <end position="220"/>
    </location>
</feature>
<proteinExistence type="predicted"/>
<dbReference type="Gene3D" id="1.20.1070.10">
    <property type="entry name" value="Rhodopsin 7-helix transmembrane proteins"/>
    <property type="match status" value="1"/>
</dbReference>
<feature type="transmembrane region" description="Helical" evidence="5">
    <location>
        <begin position="160"/>
        <end position="181"/>
    </location>
</feature>
<accession>A0A915LEW6</accession>
<dbReference type="InterPro" id="IPR000276">
    <property type="entry name" value="GPCR_Rhodpsn"/>
</dbReference>
<keyword evidence="7" id="KW-1185">Reference proteome</keyword>
<name>A0A915LEW6_MELJA</name>
<feature type="transmembrane region" description="Helical" evidence="5">
    <location>
        <begin position="87"/>
        <end position="107"/>
    </location>
</feature>
<evidence type="ECO:0000256" key="5">
    <source>
        <dbReference type="SAM" id="Phobius"/>
    </source>
</evidence>
<dbReference type="AlphaFoldDB" id="A0A915LEW6"/>
<evidence type="ECO:0000256" key="4">
    <source>
        <dbReference type="ARBA" id="ARBA00023136"/>
    </source>
</evidence>
<dbReference type="Proteomes" id="UP000887561">
    <property type="component" value="Unplaced"/>
</dbReference>
<dbReference type="InterPro" id="IPR017452">
    <property type="entry name" value="GPCR_Rhodpsn_7TM"/>
</dbReference>
<organism evidence="7 8">
    <name type="scientific">Meloidogyne javanica</name>
    <name type="common">Root-knot nematode worm</name>
    <dbReference type="NCBI Taxonomy" id="6303"/>
    <lineage>
        <taxon>Eukaryota</taxon>
        <taxon>Metazoa</taxon>
        <taxon>Ecdysozoa</taxon>
        <taxon>Nematoda</taxon>
        <taxon>Chromadorea</taxon>
        <taxon>Rhabditida</taxon>
        <taxon>Tylenchina</taxon>
        <taxon>Tylenchomorpha</taxon>
        <taxon>Tylenchoidea</taxon>
        <taxon>Meloidogynidae</taxon>
        <taxon>Meloidogyninae</taxon>
        <taxon>Meloidogyne</taxon>
        <taxon>Meloidogyne incognita group</taxon>
    </lineage>
</organism>
<dbReference type="PROSITE" id="PS50262">
    <property type="entry name" value="G_PROTEIN_RECEP_F1_2"/>
    <property type="match status" value="1"/>
</dbReference>
<feature type="transmembrane region" description="Helical" evidence="5">
    <location>
        <begin position="119"/>
        <end position="140"/>
    </location>
</feature>
<protein>
    <submittedName>
        <fullName evidence="8">G-protein coupled receptors family 1 profile domain-containing protein</fullName>
    </submittedName>
</protein>
<comment type="subcellular location">
    <subcellularLocation>
        <location evidence="1">Membrane</location>
    </subcellularLocation>
</comment>
<feature type="transmembrane region" description="Helical" evidence="5">
    <location>
        <begin position="188"/>
        <end position="206"/>
    </location>
</feature>
<evidence type="ECO:0000256" key="2">
    <source>
        <dbReference type="ARBA" id="ARBA00022692"/>
    </source>
</evidence>
<dbReference type="GO" id="GO:0016020">
    <property type="term" value="C:membrane"/>
    <property type="evidence" value="ECO:0007669"/>
    <property type="project" value="UniProtKB-SubCell"/>
</dbReference>
<evidence type="ECO:0000256" key="1">
    <source>
        <dbReference type="ARBA" id="ARBA00004370"/>
    </source>
</evidence>
<reference evidence="8" key="1">
    <citation type="submission" date="2022-11" db="UniProtKB">
        <authorList>
            <consortium name="WormBaseParasite"/>
        </authorList>
    </citation>
    <scope>IDENTIFICATION</scope>
</reference>
<dbReference type="PRINTS" id="PR00237">
    <property type="entry name" value="GPCRRHODOPSN"/>
</dbReference>